<dbReference type="Pfam" id="PF11741">
    <property type="entry name" value="AMIN"/>
    <property type="match status" value="1"/>
</dbReference>
<evidence type="ECO:0000259" key="2">
    <source>
        <dbReference type="SMART" id="SM00646"/>
    </source>
</evidence>
<dbReference type="PANTHER" id="PTHR30404:SF0">
    <property type="entry name" value="N-ACETYLMURAMOYL-L-ALANINE AMIDASE AMIC"/>
    <property type="match status" value="1"/>
</dbReference>
<dbReference type="EMBL" id="JACJQB010000023">
    <property type="protein sequence ID" value="MBD2188821.1"/>
    <property type="molecule type" value="Genomic_DNA"/>
</dbReference>
<accession>A0ABR7ZZU6</accession>
<dbReference type="RefSeq" id="WP_190403668.1">
    <property type="nucleotide sequence ID" value="NZ_JACJQB010000023.1"/>
</dbReference>
<dbReference type="InterPro" id="IPR050695">
    <property type="entry name" value="N-acetylmuramoyl_amidase_3"/>
</dbReference>
<feature type="domain" description="MurNAc-LAA" evidence="2">
    <location>
        <begin position="377"/>
        <end position="489"/>
    </location>
</feature>
<gene>
    <name evidence="3" type="ORF">H6F41_11790</name>
</gene>
<comment type="caution">
    <text evidence="3">The sequence shown here is derived from an EMBL/GenBank/DDBJ whole genome shotgun (WGS) entry which is preliminary data.</text>
</comment>
<name>A0ABR7ZZU6_9CYAN</name>
<evidence type="ECO:0000256" key="1">
    <source>
        <dbReference type="ARBA" id="ARBA00022801"/>
    </source>
</evidence>
<dbReference type="Pfam" id="PF01520">
    <property type="entry name" value="Amidase_3"/>
    <property type="match status" value="1"/>
</dbReference>
<proteinExistence type="predicted"/>
<dbReference type="Gene3D" id="2.60.40.3500">
    <property type="match status" value="1"/>
</dbReference>
<dbReference type="Gene3D" id="3.40.630.40">
    <property type="entry name" value="Zn-dependent exopeptidases"/>
    <property type="match status" value="1"/>
</dbReference>
<dbReference type="InterPro" id="IPR021731">
    <property type="entry name" value="AMIN_dom"/>
</dbReference>
<organism evidence="3 4">
    <name type="scientific">Pseudanabaena mucicola FACHB-723</name>
    <dbReference type="NCBI Taxonomy" id="2692860"/>
    <lineage>
        <taxon>Bacteria</taxon>
        <taxon>Bacillati</taxon>
        <taxon>Cyanobacteriota</taxon>
        <taxon>Cyanophyceae</taxon>
        <taxon>Pseudanabaenales</taxon>
        <taxon>Pseudanabaenaceae</taxon>
        <taxon>Pseudanabaena</taxon>
    </lineage>
</organism>
<dbReference type="CDD" id="cd02696">
    <property type="entry name" value="MurNAc-LAA"/>
    <property type="match status" value="1"/>
</dbReference>
<evidence type="ECO:0000313" key="4">
    <source>
        <dbReference type="Proteomes" id="UP000642094"/>
    </source>
</evidence>
<evidence type="ECO:0000313" key="3">
    <source>
        <dbReference type="EMBL" id="MBD2188821.1"/>
    </source>
</evidence>
<dbReference type="InterPro" id="IPR002508">
    <property type="entry name" value="MurNAc-LAA_cat"/>
</dbReference>
<dbReference type="Proteomes" id="UP000642094">
    <property type="component" value="Unassembled WGS sequence"/>
</dbReference>
<reference evidence="3 4" key="1">
    <citation type="journal article" date="2020" name="ISME J.">
        <title>Comparative genomics reveals insights into cyanobacterial evolution and habitat adaptation.</title>
        <authorList>
            <person name="Chen M.Y."/>
            <person name="Teng W.K."/>
            <person name="Zhao L."/>
            <person name="Hu C.X."/>
            <person name="Zhou Y.K."/>
            <person name="Han B.P."/>
            <person name="Song L.R."/>
            <person name="Shu W.S."/>
        </authorList>
    </citation>
    <scope>NUCLEOTIDE SEQUENCE [LARGE SCALE GENOMIC DNA]</scope>
    <source>
        <strain evidence="3 4">FACHB-723</strain>
    </source>
</reference>
<dbReference type="PANTHER" id="PTHR30404">
    <property type="entry name" value="N-ACETYLMURAMOYL-L-ALANINE AMIDASE"/>
    <property type="match status" value="1"/>
</dbReference>
<keyword evidence="4" id="KW-1185">Reference proteome</keyword>
<sequence length="497" mass="53888">MNTHRRTILRYRQLAVGVVLTVASGYAMPILAQVKPNTTIASSLSNTLRLNSIRPVGNGLMLNVNANPQISIQREDNPDRLIIDLQNTSLQQELHKATVPMNRLGIKQIRVAQFQNSPAVTRLVFDLDSADPNSKNAWRSQYIAATNTLLLTPTSSQPQATSIPSSLPTPSVTLPSRPIVSTTGAPAAIERLSFSSTGQLLVEANKPVNYQTRLDTTSGTYSLTIPNASISPNLQRPSLAANSPIERIRLSQVGSAVEIGIQPIAGWQVRELQRRSNQQIQLQVSLNSSPSRNNPVPLPANTTVTQSPQNIGDRRRGVVVVDAGHGGRDPGAIGNGIQEKDVVLAMSMNVGRALQAMGYTVFYTRTNDVEIDLEPRVAFARRNNADVFVSVHANSLDSRNSSVNGVETFHARGSTTGKELASYVQSQIIGATRANNRGVKAAGFYVLTKTSMPAILVETGFVTNPTEARNLNSPEYQRQMADAIAKGVDQFFRVRGR</sequence>
<keyword evidence="1" id="KW-0378">Hydrolase</keyword>
<dbReference type="SMART" id="SM00646">
    <property type="entry name" value="Ami_3"/>
    <property type="match status" value="1"/>
</dbReference>
<dbReference type="SUPFAM" id="SSF53187">
    <property type="entry name" value="Zn-dependent exopeptidases"/>
    <property type="match status" value="1"/>
</dbReference>
<protein>
    <submittedName>
        <fullName evidence="3">N-acetylmuramoyl-L-alanine amidase</fullName>
    </submittedName>
</protein>